<keyword evidence="1" id="KW-0812">Transmembrane</keyword>
<dbReference type="InterPro" id="IPR032675">
    <property type="entry name" value="LRR_dom_sf"/>
</dbReference>
<evidence type="ECO:0008006" key="4">
    <source>
        <dbReference type="Google" id="ProtNLM"/>
    </source>
</evidence>
<dbReference type="OrthoDB" id="2841072at2759"/>
<protein>
    <recommendedName>
        <fullName evidence="4">F-box domain-containing protein</fullName>
    </recommendedName>
</protein>
<keyword evidence="1" id="KW-1133">Transmembrane helix</keyword>
<comment type="caution">
    <text evidence="2">The sequence shown here is derived from an EMBL/GenBank/DDBJ whole genome shotgun (WGS) entry which is preliminary data.</text>
</comment>
<dbReference type="STRING" id="39966.A0A369J9R6"/>
<sequence length="532" mass="60211">MHECLRRPAVLFKIFHLVFQEPLLGPKTVAALAATCQRFRNPALDILWWTLPALAPLVMCLPMDAWHLTDKRTMSLRRPTTLEDWARCRIYGRRIVRLGFCPQPRQQVYPRIDGTILNALALNRVLDFPILQEFCGDLVPTWFMGMFLVPTLRSLELGIPSDDQKFIFVTLLDSLRTRCPDLQVLRLTCNRPPSRSACRCVDTSSVFPRLLADLKHLEVFYPAHTILPSGALRILAASSTLRVLLSDNDAEDFLPELPPEHPGFPRLQYLTIRTKELGKCSELLKRMDAGGLQGVRITLACYPTALEFYAFFMVLAERCSAHVFSALCIVEDKRRLRSIEEPNLWDSDDHLITPDTIQPLLVLKNIQWFTICVTCACDFNDASIEQMTGAWPKMRQFHLGSDVGWGVGLGVSMDTLITIARAWSMLEALYVCVNADTTRSSVGRPGNGFCCETLVALYVGTSRLNMKAAETAAFLTDLFPNLSGIFAIDNQQYWTEVQDLLYCMQVVRIQERAWIAGHEYGRDQPSSVTCDR</sequence>
<evidence type="ECO:0000313" key="2">
    <source>
        <dbReference type="EMBL" id="RDB17367.1"/>
    </source>
</evidence>
<keyword evidence="1" id="KW-0472">Membrane</keyword>
<dbReference type="AlphaFoldDB" id="A0A369J9R6"/>
<feature type="transmembrane region" description="Helical" evidence="1">
    <location>
        <begin position="46"/>
        <end position="68"/>
    </location>
</feature>
<keyword evidence="3" id="KW-1185">Reference proteome</keyword>
<dbReference type="Gene3D" id="3.80.10.10">
    <property type="entry name" value="Ribonuclease Inhibitor"/>
    <property type="match status" value="1"/>
</dbReference>
<proteinExistence type="predicted"/>
<name>A0A369J9R6_HYPMA</name>
<evidence type="ECO:0000313" key="3">
    <source>
        <dbReference type="Proteomes" id="UP000076154"/>
    </source>
</evidence>
<gene>
    <name evidence="2" type="ORF">Hypma_001837</name>
</gene>
<reference evidence="2" key="1">
    <citation type="submission" date="2018-04" db="EMBL/GenBank/DDBJ databases">
        <title>Whole genome sequencing of Hypsizygus marmoreus.</title>
        <authorList>
            <person name="Choi I.-G."/>
            <person name="Min B."/>
            <person name="Kim J.-G."/>
            <person name="Kim S."/>
            <person name="Oh Y.-L."/>
            <person name="Kong W.-S."/>
            <person name="Park H."/>
            <person name="Jeong J."/>
            <person name="Song E.-S."/>
        </authorList>
    </citation>
    <scope>NUCLEOTIDE SEQUENCE [LARGE SCALE GENOMIC DNA]</scope>
    <source>
        <strain evidence="2">51987-8</strain>
    </source>
</reference>
<dbReference type="SUPFAM" id="SSF52047">
    <property type="entry name" value="RNI-like"/>
    <property type="match status" value="1"/>
</dbReference>
<dbReference type="InParanoid" id="A0A369J9R6"/>
<dbReference type="EMBL" id="LUEZ02000113">
    <property type="protein sequence ID" value="RDB17367.1"/>
    <property type="molecule type" value="Genomic_DNA"/>
</dbReference>
<organism evidence="2 3">
    <name type="scientific">Hypsizygus marmoreus</name>
    <name type="common">White beech mushroom</name>
    <name type="synonym">Agaricus marmoreus</name>
    <dbReference type="NCBI Taxonomy" id="39966"/>
    <lineage>
        <taxon>Eukaryota</taxon>
        <taxon>Fungi</taxon>
        <taxon>Dikarya</taxon>
        <taxon>Basidiomycota</taxon>
        <taxon>Agaricomycotina</taxon>
        <taxon>Agaricomycetes</taxon>
        <taxon>Agaricomycetidae</taxon>
        <taxon>Agaricales</taxon>
        <taxon>Tricholomatineae</taxon>
        <taxon>Lyophyllaceae</taxon>
        <taxon>Hypsizygus</taxon>
    </lineage>
</organism>
<dbReference type="Proteomes" id="UP000076154">
    <property type="component" value="Unassembled WGS sequence"/>
</dbReference>
<accession>A0A369J9R6</accession>
<evidence type="ECO:0000256" key="1">
    <source>
        <dbReference type="SAM" id="Phobius"/>
    </source>
</evidence>